<dbReference type="Proteomes" id="UP001634394">
    <property type="component" value="Unassembled WGS sequence"/>
</dbReference>
<organism evidence="2 3">
    <name type="scientific">Sinanodonta woodiana</name>
    <name type="common">Chinese pond mussel</name>
    <name type="synonym">Anodonta woodiana</name>
    <dbReference type="NCBI Taxonomy" id="1069815"/>
    <lineage>
        <taxon>Eukaryota</taxon>
        <taxon>Metazoa</taxon>
        <taxon>Spiralia</taxon>
        <taxon>Lophotrochozoa</taxon>
        <taxon>Mollusca</taxon>
        <taxon>Bivalvia</taxon>
        <taxon>Autobranchia</taxon>
        <taxon>Heteroconchia</taxon>
        <taxon>Palaeoheterodonta</taxon>
        <taxon>Unionida</taxon>
        <taxon>Unionoidea</taxon>
        <taxon>Unionidae</taxon>
        <taxon>Unioninae</taxon>
        <taxon>Sinanodonta</taxon>
    </lineage>
</organism>
<proteinExistence type="predicted"/>
<gene>
    <name evidence="2" type="ORF">ACJMK2_039920</name>
</gene>
<feature type="domain" description="Guanylate-binding protein/Atlastin C-terminal" evidence="1">
    <location>
        <begin position="1"/>
        <end position="70"/>
    </location>
</feature>
<evidence type="ECO:0000313" key="3">
    <source>
        <dbReference type="Proteomes" id="UP001634394"/>
    </source>
</evidence>
<comment type="caution">
    <text evidence="2">The sequence shown here is derived from an EMBL/GenBank/DDBJ whole genome shotgun (WGS) entry which is preliminary data.</text>
</comment>
<accession>A0ABD3WGT9</accession>
<sequence>EKINAEYDNFKKRNEHVSEVKCKEELTKLNKTIEVKIKQQLYTRAGGYGLYQQDILDIMDKYEKVTGLGCK</sequence>
<feature type="non-terminal residue" evidence="2">
    <location>
        <position position="1"/>
    </location>
</feature>
<dbReference type="Gene3D" id="1.20.1000.10">
    <property type="entry name" value="Guanylate-binding protein, C-terminal domain"/>
    <property type="match status" value="1"/>
</dbReference>
<evidence type="ECO:0000313" key="2">
    <source>
        <dbReference type="EMBL" id="KAL3871948.1"/>
    </source>
</evidence>
<dbReference type="InterPro" id="IPR003191">
    <property type="entry name" value="Guanylate-bd/ATL_C"/>
</dbReference>
<evidence type="ECO:0000259" key="1">
    <source>
        <dbReference type="Pfam" id="PF02841"/>
    </source>
</evidence>
<dbReference type="AlphaFoldDB" id="A0ABD3WGT9"/>
<name>A0ABD3WGT9_SINWO</name>
<dbReference type="InterPro" id="IPR036543">
    <property type="entry name" value="Guanylate-bd_C_sf"/>
</dbReference>
<dbReference type="SUPFAM" id="SSF48340">
    <property type="entry name" value="Interferon-induced guanylate-binding protein 1 (GBP1), C-terminal domain"/>
    <property type="match status" value="1"/>
</dbReference>
<dbReference type="Pfam" id="PF02841">
    <property type="entry name" value="GBP_C"/>
    <property type="match status" value="1"/>
</dbReference>
<reference evidence="2 3" key="1">
    <citation type="submission" date="2024-11" db="EMBL/GenBank/DDBJ databases">
        <title>Chromosome-level genome assembly of the freshwater bivalve Anodonta woodiana.</title>
        <authorList>
            <person name="Chen X."/>
        </authorList>
    </citation>
    <scope>NUCLEOTIDE SEQUENCE [LARGE SCALE GENOMIC DNA]</scope>
    <source>
        <strain evidence="2">MN2024</strain>
        <tissue evidence="2">Gills</tissue>
    </source>
</reference>
<dbReference type="EMBL" id="JBJQND010000007">
    <property type="protein sequence ID" value="KAL3871948.1"/>
    <property type="molecule type" value="Genomic_DNA"/>
</dbReference>
<keyword evidence="3" id="KW-1185">Reference proteome</keyword>
<protein>
    <recommendedName>
        <fullName evidence="1">Guanylate-binding protein/Atlastin C-terminal domain-containing protein</fullName>
    </recommendedName>
</protein>
<feature type="non-terminal residue" evidence="2">
    <location>
        <position position="71"/>
    </location>
</feature>